<organism evidence="1 2">
    <name type="scientific">Rosa chinensis</name>
    <name type="common">China rose</name>
    <dbReference type="NCBI Taxonomy" id="74649"/>
    <lineage>
        <taxon>Eukaryota</taxon>
        <taxon>Viridiplantae</taxon>
        <taxon>Streptophyta</taxon>
        <taxon>Embryophyta</taxon>
        <taxon>Tracheophyta</taxon>
        <taxon>Spermatophyta</taxon>
        <taxon>Magnoliopsida</taxon>
        <taxon>eudicotyledons</taxon>
        <taxon>Gunneridae</taxon>
        <taxon>Pentapetalae</taxon>
        <taxon>rosids</taxon>
        <taxon>fabids</taxon>
        <taxon>Rosales</taxon>
        <taxon>Rosaceae</taxon>
        <taxon>Rosoideae</taxon>
        <taxon>Rosoideae incertae sedis</taxon>
        <taxon>Rosa</taxon>
    </lineage>
</organism>
<proteinExistence type="predicted"/>
<comment type="caution">
    <text evidence="1">The sequence shown here is derived from an EMBL/GenBank/DDBJ whole genome shotgun (WGS) entry which is preliminary data.</text>
</comment>
<accession>A0A2P6QSQ0</accession>
<reference evidence="1 2" key="1">
    <citation type="journal article" date="2018" name="Nat. Genet.">
        <title>The Rosa genome provides new insights in the design of modern roses.</title>
        <authorList>
            <person name="Bendahmane M."/>
        </authorList>
    </citation>
    <scope>NUCLEOTIDE SEQUENCE [LARGE SCALE GENOMIC DNA]</scope>
    <source>
        <strain evidence="2">cv. Old Blush</strain>
    </source>
</reference>
<evidence type="ECO:0000313" key="1">
    <source>
        <dbReference type="EMBL" id="PRQ37197.1"/>
    </source>
</evidence>
<protein>
    <submittedName>
        <fullName evidence="1">Uncharacterized protein</fullName>
    </submittedName>
</protein>
<evidence type="ECO:0000313" key="2">
    <source>
        <dbReference type="Proteomes" id="UP000238479"/>
    </source>
</evidence>
<dbReference type="AlphaFoldDB" id="A0A2P6QSQ0"/>
<name>A0A2P6QSQ0_ROSCH</name>
<sequence length="81" mass="9291">MLTPTFQVITRSFRTIWIRSGSLAKFVCCCSCCLKFFPCGIPSFYSFSFHVELYEVRLPGSAPHPFVLLLLLNFPFISVMM</sequence>
<dbReference type="Gramene" id="PRQ37197">
    <property type="protein sequence ID" value="PRQ37197"/>
    <property type="gene ID" value="RchiOBHm_Chr4g0399871"/>
</dbReference>
<gene>
    <name evidence="1" type="ORF">RchiOBHm_Chr4g0399871</name>
</gene>
<dbReference type="Proteomes" id="UP000238479">
    <property type="component" value="Chromosome 4"/>
</dbReference>
<dbReference type="EMBL" id="PDCK01000042">
    <property type="protein sequence ID" value="PRQ37197.1"/>
    <property type="molecule type" value="Genomic_DNA"/>
</dbReference>
<keyword evidence="2" id="KW-1185">Reference proteome</keyword>